<keyword evidence="5" id="KW-1133">Transmembrane helix</keyword>
<dbReference type="InterPro" id="IPR014314">
    <property type="entry name" value="Succ_DH_cytb556"/>
</dbReference>
<keyword evidence="6" id="KW-0408">Iron</keyword>
<dbReference type="STRING" id="2060905.A0A2B7X161"/>
<dbReference type="SUPFAM" id="SSF81343">
    <property type="entry name" value="Fumarate reductase respiratory complex transmembrane subunits"/>
    <property type="match status" value="1"/>
</dbReference>
<dbReference type="InterPro" id="IPR000701">
    <property type="entry name" value="SuccDH_FuR_B_TM-su"/>
</dbReference>
<dbReference type="GO" id="GO:0046872">
    <property type="term" value="F:metal ion binding"/>
    <property type="evidence" value="ECO:0007669"/>
    <property type="project" value="UniProtKB-KW"/>
</dbReference>
<proteinExistence type="predicted"/>
<dbReference type="PROSITE" id="PS01001">
    <property type="entry name" value="SDH_CYT_2"/>
    <property type="match status" value="1"/>
</dbReference>
<keyword evidence="7" id="KW-0472">Membrane</keyword>
<dbReference type="CDD" id="cd03499">
    <property type="entry name" value="SQR_TypeC_SdhC"/>
    <property type="match status" value="1"/>
</dbReference>
<gene>
    <name evidence="8" type="ORF">GX51_04559</name>
</gene>
<dbReference type="PANTHER" id="PTHR10978:SF5">
    <property type="entry name" value="SUCCINATE DEHYDROGENASE CYTOCHROME B560 SUBUNIT, MITOCHONDRIAL"/>
    <property type="match status" value="1"/>
</dbReference>
<accession>A0A2B7X161</accession>
<evidence type="ECO:0000256" key="4">
    <source>
        <dbReference type="ARBA" id="ARBA00022723"/>
    </source>
</evidence>
<dbReference type="AlphaFoldDB" id="A0A2B7X161"/>
<comment type="caution">
    <text evidence="8">The sequence shown here is derived from an EMBL/GenBank/DDBJ whole genome shotgun (WGS) entry which is preliminary data.</text>
</comment>
<evidence type="ECO:0000256" key="2">
    <source>
        <dbReference type="ARBA" id="ARBA00022617"/>
    </source>
</evidence>
<dbReference type="Proteomes" id="UP000224080">
    <property type="component" value="Unassembled WGS sequence"/>
</dbReference>
<keyword evidence="4" id="KW-0479">Metal-binding</keyword>
<comment type="subcellular location">
    <subcellularLocation>
        <location evidence="1">Membrane</location>
        <topology evidence="1">Multi-pass membrane protein</topology>
    </subcellularLocation>
</comment>
<dbReference type="GO" id="GO:0009055">
    <property type="term" value="F:electron transfer activity"/>
    <property type="evidence" value="ECO:0007669"/>
    <property type="project" value="InterPro"/>
</dbReference>
<dbReference type="InterPro" id="IPR018495">
    <property type="entry name" value="Succ_DH_cyt_bsu_CS"/>
</dbReference>
<keyword evidence="2" id="KW-0349">Heme</keyword>
<dbReference type="Gene3D" id="1.20.1300.10">
    <property type="entry name" value="Fumarate reductase/succinate dehydrogenase, transmembrane subunit"/>
    <property type="match status" value="1"/>
</dbReference>
<dbReference type="GO" id="GO:0006099">
    <property type="term" value="P:tricarboxylic acid cycle"/>
    <property type="evidence" value="ECO:0007669"/>
    <property type="project" value="InterPro"/>
</dbReference>
<dbReference type="GO" id="GO:0006121">
    <property type="term" value="P:mitochondrial electron transport, succinate to ubiquinone"/>
    <property type="evidence" value="ECO:0007669"/>
    <property type="project" value="TreeGrafter"/>
</dbReference>
<evidence type="ECO:0000313" key="8">
    <source>
        <dbReference type="EMBL" id="PGH02533.1"/>
    </source>
</evidence>
<evidence type="ECO:0000256" key="6">
    <source>
        <dbReference type="ARBA" id="ARBA00023004"/>
    </source>
</evidence>
<dbReference type="PANTHER" id="PTHR10978">
    <property type="entry name" value="SUCCINATE DEHYDROGENASE CYTOCHROME B560 SUBUNIT"/>
    <property type="match status" value="1"/>
</dbReference>
<name>A0A2B7X161_9EURO</name>
<evidence type="ECO:0000256" key="5">
    <source>
        <dbReference type="ARBA" id="ARBA00022989"/>
    </source>
</evidence>
<dbReference type="Pfam" id="PF01127">
    <property type="entry name" value="Sdh_cyt"/>
    <property type="match status" value="1"/>
</dbReference>
<dbReference type="PROSITE" id="PS01000">
    <property type="entry name" value="SDH_CYT_1"/>
    <property type="match status" value="1"/>
</dbReference>
<dbReference type="InterPro" id="IPR034804">
    <property type="entry name" value="SQR/QFR_C/D"/>
</dbReference>
<keyword evidence="3" id="KW-0812">Transmembrane</keyword>
<evidence type="ECO:0000256" key="7">
    <source>
        <dbReference type="ARBA" id="ARBA00023136"/>
    </source>
</evidence>
<protein>
    <submittedName>
        <fullName evidence="8">Succinate dehydrogenase, cytochrome b556 subunit</fullName>
    </submittedName>
</protein>
<dbReference type="EMBL" id="PDNC01000058">
    <property type="protein sequence ID" value="PGH02533.1"/>
    <property type="molecule type" value="Genomic_DNA"/>
</dbReference>
<dbReference type="GO" id="GO:0005739">
    <property type="term" value="C:mitochondrion"/>
    <property type="evidence" value="ECO:0007669"/>
    <property type="project" value="GOC"/>
</dbReference>
<dbReference type="NCBIfam" id="TIGR02970">
    <property type="entry name" value="succ_dehyd_cytB"/>
    <property type="match status" value="1"/>
</dbReference>
<evidence type="ECO:0000256" key="3">
    <source>
        <dbReference type="ARBA" id="ARBA00022692"/>
    </source>
</evidence>
<evidence type="ECO:0000256" key="1">
    <source>
        <dbReference type="ARBA" id="ARBA00004141"/>
    </source>
</evidence>
<evidence type="ECO:0000313" key="9">
    <source>
        <dbReference type="Proteomes" id="UP000224080"/>
    </source>
</evidence>
<organism evidence="8 9">
    <name type="scientific">Blastomyces parvus</name>
    <dbReference type="NCBI Taxonomy" id="2060905"/>
    <lineage>
        <taxon>Eukaryota</taxon>
        <taxon>Fungi</taxon>
        <taxon>Dikarya</taxon>
        <taxon>Ascomycota</taxon>
        <taxon>Pezizomycotina</taxon>
        <taxon>Eurotiomycetes</taxon>
        <taxon>Eurotiomycetidae</taxon>
        <taxon>Onygenales</taxon>
        <taxon>Ajellomycetaceae</taxon>
        <taxon>Blastomyces</taxon>
    </lineage>
</organism>
<reference evidence="8 9" key="1">
    <citation type="submission" date="2017-10" db="EMBL/GenBank/DDBJ databases">
        <title>Comparative genomics in systemic dimorphic fungi from Ajellomycetaceae.</title>
        <authorList>
            <person name="Munoz J.F."/>
            <person name="Mcewen J.G."/>
            <person name="Clay O.K."/>
            <person name="Cuomo C.A."/>
        </authorList>
    </citation>
    <scope>NUCLEOTIDE SEQUENCE [LARGE SCALE GENOMIC DNA]</scope>
    <source>
        <strain evidence="8 9">UAMH130</strain>
    </source>
</reference>
<keyword evidence="9" id="KW-1185">Reference proteome</keyword>
<sequence>MHGKICSETFEQRQIASSTKGSDPNDLLRKQRLNRPTSPNLTIYRPQITSVLSILHRNTGLLVSGSFYLFFAAYVASPWLGWHIDSTSLAASFGALPVAAKVLLKTTVALPFTFHSFNGVRHLVWDVGRGLTNKQVIRSAESGHRSDLYTSAIAPLPILPVCRFGRTIFSSGRPAAEGAFGTPPLTRAGEGMAASGVRAMGQDRWFSNPPPSNGNFQLLNQLLSTSWISHCVLEY</sequence>
<dbReference type="OrthoDB" id="588261at2759"/>
<dbReference type="GO" id="GO:0016020">
    <property type="term" value="C:membrane"/>
    <property type="evidence" value="ECO:0007669"/>
    <property type="project" value="UniProtKB-SubCell"/>
</dbReference>